<feature type="transmembrane region" description="Helical" evidence="1">
    <location>
        <begin position="202"/>
        <end position="221"/>
    </location>
</feature>
<feature type="domain" description="CAAX prenyl protease 2/Lysostaphin resistance protein A-like" evidence="2">
    <location>
        <begin position="116"/>
        <end position="214"/>
    </location>
</feature>
<accession>A0A412PDM9</accession>
<dbReference type="GO" id="GO:0008237">
    <property type="term" value="F:metallopeptidase activity"/>
    <property type="evidence" value="ECO:0007669"/>
    <property type="project" value="UniProtKB-KW"/>
</dbReference>
<keyword evidence="3" id="KW-0482">Metalloprotease</keyword>
<dbReference type="AlphaFoldDB" id="A0A412PDM9"/>
<protein>
    <submittedName>
        <fullName evidence="3">CPBP family intramembrane metalloprotease</fullName>
    </submittedName>
</protein>
<evidence type="ECO:0000313" key="3">
    <source>
        <dbReference type="EMBL" id="RGT55149.1"/>
    </source>
</evidence>
<dbReference type="RefSeq" id="WP_118765160.1">
    <property type="nucleotide sequence ID" value="NZ_CABJCF010000003.1"/>
</dbReference>
<dbReference type="InterPro" id="IPR042150">
    <property type="entry name" value="MmRce1-like"/>
</dbReference>
<evidence type="ECO:0000256" key="1">
    <source>
        <dbReference type="SAM" id="Phobius"/>
    </source>
</evidence>
<feature type="transmembrane region" description="Helical" evidence="1">
    <location>
        <begin position="12"/>
        <end position="33"/>
    </location>
</feature>
<dbReference type="GO" id="GO:0006508">
    <property type="term" value="P:proteolysis"/>
    <property type="evidence" value="ECO:0007669"/>
    <property type="project" value="UniProtKB-KW"/>
</dbReference>
<reference evidence="3 4" key="1">
    <citation type="submission" date="2018-08" db="EMBL/GenBank/DDBJ databases">
        <title>A genome reference for cultivated species of the human gut microbiota.</title>
        <authorList>
            <person name="Zou Y."/>
            <person name="Xue W."/>
            <person name="Luo G."/>
        </authorList>
    </citation>
    <scope>NUCLEOTIDE SEQUENCE [LARGE SCALE GENOMIC DNA]</scope>
    <source>
        <strain evidence="3 4">AF18-46</strain>
    </source>
</reference>
<keyword evidence="3" id="KW-0645">Protease</keyword>
<feature type="transmembrane region" description="Helical" evidence="1">
    <location>
        <begin position="178"/>
        <end position="195"/>
    </location>
</feature>
<gene>
    <name evidence="3" type="ORF">DWX20_08360</name>
</gene>
<dbReference type="InterPro" id="IPR003675">
    <property type="entry name" value="Rce1/LyrA-like_dom"/>
</dbReference>
<keyword evidence="1" id="KW-0812">Transmembrane</keyword>
<dbReference type="GO" id="GO:0080120">
    <property type="term" value="P:CAAX-box protein maturation"/>
    <property type="evidence" value="ECO:0007669"/>
    <property type="project" value="UniProtKB-ARBA"/>
</dbReference>
<dbReference type="GO" id="GO:0004175">
    <property type="term" value="F:endopeptidase activity"/>
    <property type="evidence" value="ECO:0007669"/>
    <property type="project" value="UniProtKB-ARBA"/>
</dbReference>
<dbReference type="PANTHER" id="PTHR35797">
    <property type="entry name" value="PROTEASE-RELATED"/>
    <property type="match status" value="1"/>
</dbReference>
<dbReference type="Pfam" id="PF02517">
    <property type="entry name" value="Rce1-like"/>
    <property type="match status" value="1"/>
</dbReference>
<dbReference type="EMBL" id="QRWX01000003">
    <property type="protein sequence ID" value="RGT55149.1"/>
    <property type="molecule type" value="Genomic_DNA"/>
</dbReference>
<name>A0A412PDM9_9FIRM</name>
<proteinExistence type="predicted"/>
<evidence type="ECO:0000259" key="2">
    <source>
        <dbReference type="Pfam" id="PF02517"/>
    </source>
</evidence>
<keyword evidence="1" id="KW-1133">Transmembrane helix</keyword>
<keyword evidence="1" id="KW-0472">Membrane</keyword>
<dbReference type="Proteomes" id="UP000284731">
    <property type="component" value="Unassembled WGS sequence"/>
</dbReference>
<feature type="transmembrane region" description="Helical" evidence="1">
    <location>
        <begin position="147"/>
        <end position="166"/>
    </location>
</feature>
<feature type="transmembrane region" description="Helical" evidence="1">
    <location>
        <begin position="227"/>
        <end position="246"/>
    </location>
</feature>
<dbReference type="PANTHER" id="PTHR35797:SF1">
    <property type="entry name" value="PROTEASE"/>
    <property type="match status" value="1"/>
</dbReference>
<organism evidence="3 4">
    <name type="scientific">Solobacterium moorei</name>
    <dbReference type="NCBI Taxonomy" id="102148"/>
    <lineage>
        <taxon>Bacteria</taxon>
        <taxon>Bacillati</taxon>
        <taxon>Bacillota</taxon>
        <taxon>Erysipelotrichia</taxon>
        <taxon>Erysipelotrichales</taxon>
        <taxon>Erysipelotrichaceae</taxon>
        <taxon>Solobacterium</taxon>
    </lineage>
</organism>
<keyword evidence="3" id="KW-0378">Hydrolase</keyword>
<feature type="transmembrane region" description="Helical" evidence="1">
    <location>
        <begin position="108"/>
        <end position="126"/>
    </location>
</feature>
<sequence>MDKSISNNKKAFLYSIITVVCTFILGGIIFVIAPEKSNPPASILFILLNLIPMIMAFIFTYQSKEVRGLWQFLEKVFCGEDRSIVWLFVLLVPVVYYGISVVLGNVKFTGMALGAVIAYFPWTLFQGGLEEVGWRWYLQEHLQCKNFILKMFVISIIWFVWHLPIYRLPWITAGSTNYLLFYLMILGNTFMLGAIKEFSKGAIPCVLAHMLIDSLAILMLVKSTLVPLIILVAIEVIISLVAVYFLKDKSMK</sequence>
<evidence type="ECO:0000313" key="4">
    <source>
        <dbReference type="Proteomes" id="UP000284731"/>
    </source>
</evidence>
<feature type="transmembrane region" description="Helical" evidence="1">
    <location>
        <begin position="83"/>
        <end position="102"/>
    </location>
</feature>
<feature type="transmembrane region" description="Helical" evidence="1">
    <location>
        <begin position="39"/>
        <end position="62"/>
    </location>
</feature>
<comment type="caution">
    <text evidence="3">The sequence shown here is derived from an EMBL/GenBank/DDBJ whole genome shotgun (WGS) entry which is preliminary data.</text>
</comment>